<dbReference type="EMBL" id="JH109152">
    <property type="protein sequence ID" value="EGW23067.1"/>
    <property type="molecule type" value="Genomic_DNA"/>
</dbReference>
<accession>G3IWD2</accession>
<organism evidence="1 2">
    <name type="scientific">Methylobacter tundripaludum (strain ATCC BAA-1195 / DSM 17260 / SV96)</name>
    <dbReference type="NCBI Taxonomy" id="697282"/>
    <lineage>
        <taxon>Bacteria</taxon>
        <taxon>Pseudomonadati</taxon>
        <taxon>Pseudomonadota</taxon>
        <taxon>Gammaproteobacteria</taxon>
        <taxon>Methylococcales</taxon>
        <taxon>Methylococcaceae</taxon>
        <taxon>Methylobacter</taxon>
    </lineage>
</organism>
<protein>
    <submittedName>
        <fullName evidence="1">Uncharacterized protein</fullName>
    </submittedName>
</protein>
<gene>
    <name evidence="1" type="ORF">Mettu_1905</name>
</gene>
<evidence type="ECO:0000313" key="2">
    <source>
        <dbReference type="Proteomes" id="UP000004664"/>
    </source>
</evidence>
<dbReference type="Proteomes" id="UP000004664">
    <property type="component" value="Unassembled WGS sequence"/>
</dbReference>
<proteinExistence type="predicted"/>
<dbReference type="AlphaFoldDB" id="G3IWD2"/>
<dbReference type="InterPro" id="IPR026422">
    <property type="entry name" value="VPEID-CTERM"/>
</dbReference>
<dbReference type="RefSeq" id="WP_006891136.1">
    <property type="nucleotide sequence ID" value="NZ_JH109152.1"/>
</dbReference>
<dbReference type="NCBIfam" id="TIGR04161">
    <property type="entry name" value="VPEID-CTERM"/>
    <property type="match status" value="1"/>
</dbReference>
<evidence type="ECO:0000313" key="1">
    <source>
        <dbReference type="EMBL" id="EGW23067.1"/>
    </source>
</evidence>
<reference evidence="1 2" key="1">
    <citation type="submission" date="2011-06" db="EMBL/GenBank/DDBJ databases">
        <title>Genomic sequence of Methylobacter tundripaludum SV96.</title>
        <authorList>
            <consortium name="US DOE Joint Genome Institute"/>
            <person name="Lucas S."/>
            <person name="Han J."/>
            <person name="Lapidus A."/>
            <person name="Cheng J.-F."/>
            <person name="Goodwin L."/>
            <person name="Pitluck S."/>
            <person name="Held B."/>
            <person name="Detter J.C."/>
            <person name="Han C."/>
            <person name="Tapia R."/>
            <person name="Land M."/>
            <person name="Hauser L."/>
            <person name="Kyrpides N."/>
            <person name="Ivanova N."/>
            <person name="Ovchinnikova G."/>
            <person name="Pagani I."/>
            <person name="Klotz M.G."/>
            <person name="Dispirito A.A."/>
            <person name="Murrell J.C."/>
            <person name="Dunfield P."/>
            <person name="Kalyuzhnaya M.G."/>
            <person name="Svenning M."/>
            <person name="Trotsenko Y.A."/>
            <person name="Stein L.Y."/>
            <person name="Woyke T."/>
        </authorList>
    </citation>
    <scope>NUCLEOTIDE SEQUENCE [LARGE SCALE GENOMIC DNA]</scope>
    <source>
        <strain evidence="2">ATCC BAA-1195 / DSM 17260 / SV96</strain>
    </source>
</reference>
<keyword evidence="2" id="KW-1185">Reference proteome</keyword>
<name>G3IWD2_METTV</name>
<dbReference type="HOGENOM" id="CLU_2409910_0_0_6"/>
<sequence length="92" mass="9601" precursor="true">MSNYLIALILSVFLASAGGVAYFVKHPDQRPPIEAFINNNIPATNTGGDHNIIGHGGVAQAPEINASSGTNAIAILIGSLLIASEKYRAKRS</sequence>